<dbReference type="RefSeq" id="WP_208253119.1">
    <property type="nucleotide sequence ID" value="NZ_JAGEOJ010000001.1"/>
</dbReference>
<sequence length="274" mass="29536">MEDVADNATRDREYLLGSAADLSAEQLGLLAALLDRHTTACLEDVGVGLEDVGVGRRCLDLGAGGGSITRWLAERAGTVVAADLDVAHLGEGPGIRVLRHDINDGVPEGGPFDLIHTRLLLLHLARREEILHELAGALAPGGWLVVAEFGGPRQWVLAAPTKADEELFLRVQELAHAEAGRMGVSYTWADEVDGHMGAAGLVNVHSSRLSQTTAGGTIGCLLNRNYILQLGSLLIERTELTAEELARYCDLMLDPRFRALFYDFTITRGQRPGK</sequence>
<keyword evidence="2" id="KW-0489">Methyltransferase</keyword>
<evidence type="ECO:0000256" key="1">
    <source>
        <dbReference type="ARBA" id="ARBA00022679"/>
    </source>
</evidence>
<evidence type="ECO:0000313" key="2">
    <source>
        <dbReference type="EMBL" id="MBO2445494.1"/>
    </source>
</evidence>
<keyword evidence="3" id="KW-1185">Reference proteome</keyword>
<proteinExistence type="predicted"/>
<keyword evidence="1" id="KW-0808">Transferase</keyword>
<dbReference type="Gene3D" id="3.40.50.150">
    <property type="entry name" value="Vaccinia Virus protein VP39"/>
    <property type="match status" value="1"/>
</dbReference>
<protein>
    <submittedName>
        <fullName evidence="2">Class I SAM-dependent methyltransferase</fullName>
    </submittedName>
</protein>
<dbReference type="Pfam" id="PF13489">
    <property type="entry name" value="Methyltransf_23"/>
    <property type="match status" value="1"/>
</dbReference>
<reference evidence="2" key="1">
    <citation type="submission" date="2021-03" db="EMBL/GenBank/DDBJ databases">
        <authorList>
            <person name="Kanchanasin P."/>
            <person name="Saeng-In P."/>
            <person name="Phongsopitanun W."/>
            <person name="Yuki M."/>
            <person name="Kudo T."/>
            <person name="Ohkuma M."/>
            <person name="Tanasupawat S."/>
        </authorList>
    </citation>
    <scope>NUCLEOTIDE SEQUENCE</scope>
    <source>
        <strain evidence="2">GKU 128</strain>
    </source>
</reference>
<dbReference type="InterPro" id="IPR029063">
    <property type="entry name" value="SAM-dependent_MTases_sf"/>
</dbReference>
<dbReference type="CDD" id="cd02440">
    <property type="entry name" value="AdoMet_MTases"/>
    <property type="match status" value="1"/>
</dbReference>
<dbReference type="Proteomes" id="UP000669179">
    <property type="component" value="Unassembled WGS sequence"/>
</dbReference>
<dbReference type="PANTHER" id="PTHR43861">
    <property type="entry name" value="TRANS-ACONITATE 2-METHYLTRANSFERASE-RELATED"/>
    <property type="match status" value="1"/>
</dbReference>
<gene>
    <name evidence="2" type="ORF">J4573_00160</name>
</gene>
<organism evidence="2 3">
    <name type="scientific">Actinomadura barringtoniae</name>
    <dbReference type="NCBI Taxonomy" id="1427535"/>
    <lineage>
        <taxon>Bacteria</taxon>
        <taxon>Bacillati</taxon>
        <taxon>Actinomycetota</taxon>
        <taxon>Actinomycetes</taxon>
        <taxon>Streptosporangiales</taxon>
        <taxon>Thermomonosporaceae</taxon>
        <taxon>Actinomadura</taxon>
    </lineage>
</organism>
<comment type="caution">
    <text evidence="2">The sequence shown here is derived from an EMBL/GenBank/DDBJ whole genome shotgun (WGS) entry which is preliminary data.</text>
</comment>
<name>A0A939T2N1_9ACTN</name>
<accession>A0A939T2N1</accession>
<dbReference type="GO" id="GO:0032259">
    <property type="term" value="P:methylation"/>
    <property type="evidence" value="ECO:0007669"/>
    <property type="project" value="UniProtKB-KW"/>
</dbReference>
<dbReference type="SUPFAM" id="SSF53335">
    <property type="entry name" value="S-adenosyl-L-methionine-dependent methyltransferases"/>
    <property type="match status" value="1"/>
</dbReference>
<evidence type="ECO:0000313" key="3">
    <source>
        <dbReference type="Proteomes" id="UP000669179"/>
    </source>
</evidence>
<dbReference type="EMBL" id="JAGEOJ010000001">
    <property type="protein sequence ID" value="MBO2445494.1"/>
    <property type="molecule type" value="Genomic_DNA"/>
</dbReference>
<dbReference type="PANTHER" id="PTHR43861:SF3">
    <property type="entry name" value="PUTATIVE (AFU_ORTHOLOGUE AFUA_2G14390)-RELATED"/>
    <property type="match status" value="1"/>
</dbReference>
<dbReference type="GO" id="GO:0008168">
    <property type="term" value="F:methyltransferase activity"/>
    <property type="evidence" value="ECO:0007669"/>
    <property type="project" value="UniProtKB-KW"/>
</dbReference>
<dbReference type="AlphaFoldDB" id="A0A939T2N1"/>